<evidence type="ECO:0000313" key="1">
    <source>
        <dbReference type="EMBL" id="CAI2178552.1"/>
    </source>
</evidence>
<reference evidence="1" key="1">
    <citation type="submission" date="2022-08" db="EMBL/GenBank/DDBJ databases">
        <authorList>
            <person name="Kallberg Y."/>
            <person name="Tangrot J."/>
            <person name="Rosling A."/>
        </authorList>
    </citation>
    <scope>NUCLEOTIDE SEQUENCE</scope>
    <source>
        <strain evidence="1">Wild A</strain>
    </source>
</reference>
<comment type="caution">
    <text evidence="1">The sequence shown here is derived from an EMBL/GenBank/DDBJ whole genome shotgun (WGS) entry which is preliminary data.</text>
</comment>
<dbReference type="AlphaFoldDB" id="A0A9W4WQ28"/>
<organism evidence="1 2">
    <name type="scientific">Funneliformis geosporum</name>
    <dbReference type="NCBI Taxonomy" id="1117311"/>
    <lineage>
        <taxon>Eukaryota</taxon>
        <taxon>Fungi</taxon>
        <taxon>Fungi incertae sedis</taxon>
        <taxon>Mucoromycota</taxon>
        <taxon>Glomeromycotina</taxon>
        <taxon>Glomeromycetes</taxon>
        <taxon>Glomerales</taxon>
        <taxon>Glomeraceae</taxon>
        <taxon>Funneliformis</taxon>
    </lineage>
</organism>
<dbReference type="OrthoDB" id="2324679at2759"/>
<evidence type="ECO:0000313" key="2">
    <source>
        <dbReference type="Proteomes" id="UP001153678"/>
    </source>
</evidence>
<accession>A0A9W4WQ28</accession>
<name>A0A9W4WQ28_9GLOM</name>
<proteinExistence type="predicted"/>
<protein>
    <submittedName>
        <fullName evidence="1">8583_t:CDS:1</fullName>
    </submittedName>
</protein>
<sequence>MFELHDSPTFNYISFLRTLNISCLESSIRFLLKRERVKKDYLSLLLLEFIKVIFTQSRCLYGLHTNSTHLASEILINAIETIPEAKTCLSTVSVFSGTKSGSNGEKLYSSLSKFLLNIKTLYIEDAKITKDLALLINSQRNLQKIIIKQYHDRKSNSTENEVCSLYIKNSPSVIHLEYEAYCFAMPLLPKFENLKKLIVKIDGIEFTRDEYEPLFTSSFKKLEAFTWLCSQSFYLDIFSRFILFNGQNLRQITLRARDDGNSRLLLDSITITCLNLQSYEGPIAKDDVNELSKLLETCKHLKSLRFYPSRLLFMTSEFDDLLDVITNISPKSLMELKLMDSWKISLKPFENFLKSREMMEKPIEFHCDPGIMVTPKFRKICTKYQKKNILDFNMGGSYFD</sequence>
<keyword evidence="2" id="KW-1185">Reference proteome</keyword>
<gene>
    <name evidence="1" type="ORF">FWILDA_LOCUS8643</name>
</gene>
<dbReference type="EMBL" id="CAMKVN010001876">
    <property type="protein sequence ID" value="CAI2178552.1"/>
    <property type="molecule type" value="Genomic_DNA"/>
</dbReference>
<dbReference type="SUPFAM" id="SSF52047">
    <property type="entry name" value="RNI-like"/>
    <property type="match status" value="1"/>
</dbReference>
<dbReference type="Proteomes" id="UP001153678">
    <property type="component" value="Unassembled WGS sequence"/>
</dbReference>